<dbReference type="Gene3D" id="3.20.20.450">
    <property type="entry name" value="EAL domain"/>
    <property type="match status" value="1"/>
</dbReference>
<name>A0A1A7BXI1_9BURK</name>
<keyword evidence="3" id="KW-1185">Reference proteome</keyword>
<comment type="caution">
    <text evidence="2">The sequence shown here is derived from an EMBL/GenBank/DDBJ whole genome shotgun (WGS) entry which is preliminary data.</text>
</comment>
<evidence type="ECO:0000313" key="3">
    <source>
        <dbReference type="Proteomes" id="UP000092713"/>
    </source>
</evidence>
<dbReference type="InterPro" id="IPR001633">
    <property type="entry name" value="EAL_dom"/>
</dbReference>
<dbReference type="EMBL" id="LOCQ01000058">
    <property type="protein sequence ID" value="OBV38227.1"/>
    <property type="molecule type" value="Genomic_DNA"/>
</dbReference>
<sequence>MAGLASALRNDEFCFHYQGKFDTVQLRLVGLEALLRWRQPGRGPGFPQEFVDLGEHSGTIVELGNWGIAAACAQLAQWRQARLPLVPVAVNLSVRQLSDPRLFFTVLSCLRQHDVPPGLLELEVTESGQIVDMAQACAVLARLRALGVRIALDDYGTGYAGLHHLKMLPVHTVKIDRCFIADIASDGKDAVIVDSTIALARSLALQVLAEGVEDGAQLAMLRSLGCQQVQGYYLHRPAPADAVAALLDGAHASPDCNK</sequence>
<dbReference type="PANTHER" id="PTHR33121:SF70">
    <property type="entry name" value="SIGNALING PROTEIN YKOW"/>
    <property type="match status" value="1"/>
</dbReference>
<dbReference type="InterPro" id="IPR050706">
    <property type="entry name" value="Cyclic-di-GMP_PDE-like"/>
</dbReference>
<dbReference type="Proteomes" id="UP000092713">
    <property type="component" value="Unassembled WGS sequence"/>
</dbReference>
<dbReference type="SMART" id="SM00052">
    <property type="entry name" value="EAL"/>
    <property type="match status" value="1"/>
</dbReference>
<accession>A0A1A7BXI1</accession>
<proteinExistence type="predicted"/>
<dbReference type="SUPFAM" id="SSF141868">
    <property type="entry name" value="EAL domain-like"/>
    <property type="match status" value="1"/>
</dbReference>
<dbReference type="PANTHER" id="PTHR33121">
    <property type="entry name" value="CYCLIC DI-GMP PHOSPHODIESTERASE PDEF"/>
    <property type="match status" value="1"/>
</dbReference>
<organism evidence="2 3">
    <name type="scientific">Janthinobacterium psychrotolerans</name>
    <dbReference type="NCBI Taxonomy" id="1747903"/>
    <lineage>
        <taxon>Bacteria</taxon>
        <taxon>Pseudomonadati</taxon>
        <taxon>Pseudomonadota</taxon>
        <taxon>Betaproteobacteria</taxon>
        <taxon>Burkholderiales</taxon>
        <taxon>Oxalobacteraceae</taxon>
        <taxon>Janthinobacterium</taxon>
    </lineage>
</organism>
<dbReference type="InterPro" id="IPR035919">
    <property type="entry name" value="EAL_sf"/>
</dbReference>
<dbReference type="GO" id="GO:0071111">
    <property type="term" value="F:cyclic-guanylate-specific phosphodiesterase activity"/>
    <property type="evidence" value="ECO:0007669"/>
    <property type="project" value="InterPro"/>
</dbReference>
<dbReference type="Pfam" id="PF00563">
    <property type="entry name" value="EAL"/>
    <property type="match status" value="1"/>
</dbReference>
<protein>
    <submittedName>
        <fullName evidence="2">EAL domain, c-di-GMP-specific phosphodiesterase class I (Or its enzymatically inactive variant)</fullName>
    </submittedName>
</protein>
<dbReference type="AlphaFoldDB" id="A0A1A7BXI1"/>
<dbReference type="CDD" id="cd01948">
    <property type="entry name" value="EAL"/>
    <property type="match status" value="1"/>
</dbReference>
<gene>
    <name evidence="2" type="ORF">ASR47_1005181</name>
</gene>
<evidence type="ECO:0000313" key="2">
    <source>
        <dbReference type="EMBL" id="OBV38227.1"/>
    </source>
</evidence>
<feature type="domain" description="EAL" evidence="1">
    <location>
        <begin position="1"/>
        <end position="251"/>
    </location>
</feature>
<dbReference type="PROSITE" id="PS50883">
    <property type="entry name" value="EAL"/>
    <property type="match status" value="1"/>
</dbReference>
<dbReference type="RefSeq" id="WP_065309093.1">
    <property type="nucleotide sequence ID" value="NZ_LOCQ01000058.1"/>
</dbReference>
<evidence type="ECO:0000259" key="1">
    <source>
        <dbReference type="PROSITE" id="PS50883"/>
    </source>
</evidence>
<reference evidence="2 3" key="1">
    <citation type="submission" date="2016-04" db="EMBL/GenBank/DDBJ databases">
        <title>Draft genome sequence of Janthinobacterium psychrotolerans sp. nov., isolated from freshwater sediments in Denmark.</title>
        <authorList>
            <person name="Gong X."/>
            <person name="Skrivergaard S."/>
            <person name="Korsgaard B.S."/>
            <person name="Schreiber L."/>
            <person name="Marshall I.P."/>
            <person name="Finster K."/>
            <person name="Schramm A."/>
        </authorList>
    </citation>
    <scope>NUCLEOTIDE SEQUENCE [LARGE SCALE GENOMIC DNA]</scope>
    <source>
        <strain evidence="2 3">S3-2</strain>
    </source>
</reference>
<dbReference type="STRING" id="1747903.ASR47_1005181"/>